<gene>
    <name evidence="9" type="ORF">WJX73_004522</name>
</gene>
<dbReference type="InterPro" id="IPR001734">
    <property type="entry name" value="Na/solute_symporter"/>
</dbReference>
<dbReference type="GO" id="GO:0015204">
    <property type="term" value="F:urea transmembrane transporter activity"/>
    <property type="evidence" value="ECO:0007669"/>
    <property type="project" value="InterPro"/>
</dbReference>
<proteinExistence type="inferred from homology"/>
<evidence type="ECO:0000256" key="4">
    <source>
        <dbReference type="ARBA" id="ARBA00022692"/>
    </source>
</evidence>
<dbReference type="PANTHER" id="PTHR46154">
    <property type="match status" value="1"/>
</dbReference>
<dbReference type="Pfam" id="PF00474">
    <property type="entry name" value="SSF"/>
    <property type="match status" value="1"/>
</dbReference>
<evidence type="ECO:0000256" key="7">
    <source>
        <dbReference type="RuleBase" id="RU362091"/>
    </source>
</evidence>
<protein>
    <recommendedName>
        <fullName evidence="11">Urea active transporter 1</fullName>
    </recommendedName>
</protein>
<feature type="transmembrane region" description="Helical" evidence="8">
    <location>
        <begin position="152"/>
        <end position="174"/>
    </location>
</feature>
<dbReference type="CDD" id="cd11476">
    <property type="entry name" value="SLC5sbd_DUR3"/>
    <property type="match status" value="1"/>
</dbReference>
<sequence length="434" mass="46573">MSQPTDSVNLFGLSRYDNQSSFFGDGHPLGEGLGYGVVAGFGVFFGVLTTLLVWSYSHFGGVKYDSEQFNTAGRSLKGGLLACDTVAHWCWPSTLLQSSVYVYQSGISGGYWYASGSVWPMVCFGFVAAEIKRKAPNAHTVLEIVKVRWGTVSHFVFMYFCLLTNVLITAQIILATSQVINSLTGINIVAACILTPSGILLYTTTGGLVATFLSSYLHTIVVYVVLIVMASRVYLSGGGPLGSLDLVYEHLTYLATVQPLSGNKDGSYLTMFSLTGLWFGLVTRPFGQSAIASKPSAGYRGFLWGVIMWMAVPLTLATSLGLAAHALDLPFSDDEVNEGLVPAGVALVIWGKAGAILYVVILIMAVTSAGAAEMVAVSTILSYDVYRTYIRRRAKGPEMLLVSRISMVIFGAVIAGVSICFNYVGISLNYTLLI</sequence>
<feature type="transmembrane region" description="Helical" evidence="8">
    <location>
        <begin position="266"/>
        <end position="282"/>
    </location>
</feature>
<feature type="transmembrane region" description="Helical" evidence="8">
    <location>
        <begin position="180"/>
        <end position="203"/>
    </location>
</feature>
<dbReference type="Proteomes" id="UP001465755">
    <property type="component" value="Unassembled WGS sequence"/>
</dbReference>
<dbReference type="PROSITE" id="PS50283">
    <property type="entry name" value="NA_SOLUT_SYMP_3"/>
    <property type="match status" value="1"/>
</dbReference>
<evidence type="ECO:0000256" key="8">
    <source>
        <dbReference type="SAM" id="Phobius"/>
    </source>
</evidence>
<dbReference type="EMBL" id="JALJOQ010000015">
    <property type="protein sequence ID" value="KAK9810614.1"/>
    <property type="molecule type" value="Genomic_DNA"/>
</dbReference>
<reference evidence="9 10" key="1">
    <citation type="journal article" date="2024" name="Nat. Commun.">
        <title>Phylogenomics reveals the evolutionary origins of lichenization in chlorophyte algae.</title>
        <authorList>
            <person name="Puginier C."/>
            <person name="Libourel C."/>
            <person name="Otte J."/>
            <person name="Skaloud P."/>
            <person name="Haon M."/>
            <person name="Grisel S."/>
            <person name="Petersen M."/>
            <person name="Berrin J.G."/>
            <person name="Delaux P.M."/>
            <person name="Dal Grande F."/>
            <person name="Keller J."/>
        </authorList>
    </citation>
    <scope>NUCLEOTIDE SEQUENCE [LARGE SCALE GENOMIC DNA]</scope>
    <source>
        <strain evidence="9 10">SAG 2036</strain>
    </source>
</reference>
<name>A0AAW1PRS2_9CHLO</name>
<comment type="similarity">
    <text evidence="2 7">Belongs to the sodium:solute symporter (SSF) (TC 2.A.21) family.</text>
</comment>
<keyword evidence="4 8" id="KW-0812">Transmembrane</keyword>
<evidence type="ECO:0000256" key="3">
    <source>
        <dbReference type="ARBA" id="ARBA00022448"/>
    </source>
</evidence>
<evidence type="ECO:0000256" key="6">
    <source>
        <dbReference type="ARBA" id="ARBA00023136"/>
    </source>
</evidence>
<feature type="transmembrane region" description="Helical" evidence="8">
    <location>
        <begin position="215"/>
        <end position="235"/>
    </location>
</feature>
<evidence type="ECO:0000313" key="9">
    <source>
        <dbReference type="EMBL" id="KAK9810614.1"/>
    </source>
</evidence>
<organism evidence="9 10">
    <name type="scientific">Symbiochloris irregularis</name>
    <dbReference type="NCBI Taxonomy" id="706552"/>
    <lineage>
        <taxon>Eukaryota</taxon>
        <taxon>Viridiplantae</taxon>
        <taxon>Chlorophyta</taxon>
        <taxon>core chlorophytes</taxon>
        <taxon>Trebouxiophyceae</taxon>
        <taxon>Trebouxiales</taxon>
        <taxon>Trebouxiaceae</taxon>
        <taxon>Symbiochloris</taxon>
    </lineage>
</organism>
<keyword evidence="5 8" id="KW-1133">Transmembrane helix</keyword>
<evidence type="ECO:0000313" key="10">
    <source>
        <dbReference type="Proteomes" id="UP001465755"/>
    </source>
</evidence>
<feature type="transmembrane region" description="Helical" evidence="8">
    <location>
        <begin position="302"/>
        <end position="327"/>
    </location>
</feature>
<comment type="caution">
    <text evidence="9">The sequence shown here is derived from an EMBL/GenBank/DDBJ whole genome shotgun (WGS) entry which is preliminary data.</text>
</comment>
<evidence type="ECO:0000256" key="1">
    <source>
        <dbReference type="ARBA" id="ARBA00004141"/>
    </source>
</evidence>
<dbReference type="GO" id="GO:0005886">
    <property type="term" value="C:plasma membrane"/>
    <property type="evidence" value="ECO:0007669"/>
    <property type="project" value="TreeGrafter"/>
</dbReference>
<feature type="transmembrane region" description="Helical" evidence="8">
    <location>
        <begin position="33"/>
        <end position="56"/>
    </location>
</feature>
<dbReference type="InterPro" id="IPR031155">
    <property type="entry name" value="DUR"/>
</dbReference>
<keyword evidence="10" id="KW-1185">Reference proteome</keyword>
<evidence type="ECO:0008006" key="11">
    <source>
        <dbReference type="Google" id="ProtNLM"/>
    </source>
</evidence>
<comment type="subcellular location">
    <subcellularLocation>
        <location evidence="1">Membrane</location>
        <topology evidence="1">Multi-pass membrane protein</topology>
    </subcellularLocation>
</comment>
<dbReference type="InterPro" id="IPR038377">
    <property type="entry name" value="Na/Glc_symporter_sf"/>
</dbReference>
<feature type="transmembrane region" description="Helical" evidence="8">
    <location>
        <begin position="401"/>
        <end position="424"/>
    </location>
</feature>
<accession>A0AAW1PRS2</accession>
<keyword evidence="6 8" id="KW-0472">Membrane</keyword>
<dbReference type="PANTHER" id="PTHR46154:SF4">
    <property type="entry name" value="UREA ACTIVE TRANSPORTER"/>
    <property type="match status" value="1"/>
</dbReference>
<feature type="transmembrane region" description="Helical" evidence="8">
    <location>
        <begin position="355"/>
        <end position="381"/>
    </location>
</feature>
<evidence type="ECO:0000256" key="5">
    <source>
        <dbReference type="ARBA" id="ARBA00022989"/>
    </source>
</evidence>
<keyword evidence="3" id="KW-0813">Transport</keyword>
<evidence type="ECO:0000256" key="2">
    <source>
        <dbReference type="ARBA" id="ARBA00006434"/>
    </source>
</evidence>
<feature type="transmembrane region" description="Helical" evidence="8">
    <location>
        <begin position="111"/>
        <end position="131"/>
    </location>
</feature>
<dbReference type="Gene3D" id="1.20.1730.10">
    <property type="entry name" value="Sodium/glucose cotransporter"/>
    <property type="match status" value="1"/>
</dbReference>
<dbReference type="AlphaFoldDB" id="A0AAW1PRS2"/>